<dbReference type="Gene3D" id="3.10.450.50">
    <property type="match status" value="1"/>
</dbReference>
<keyword evidence="4" id="KW-1185">Reference proteome</keyword>
<dbReference type="GeneID" id="78526951"/>
<feature type="signal peptide" evidence="1">
    <location>
        <begin position="1"/>
        <end position="22"/>
    </location>
</feature>
<dbReference type="InterPro" id="IPR032710">
    <property type="entry name" value="NTF2-like_dom_sf"/>
</dbReference>
<dbReference type="InterPro" id="IPR027843">
    <property type="entry name" value="DUF4440"/>
</dbReference>
<gene>
    <name evidence="3" type="ORF">SP6_17_00100</name>
</gene>
<protein>
    <submittedName>
        <fullName evidence="3">DNA, contig: SP617</fullName>
    </submittedName>
</protein>
<organism evidence="3 4">
    <name type="scientific">Sphingomonas paucimobilis NBRC 13935</name>
    <dbReference type="NCBI Taxonomy" id="1219050"/>
    <lineage>
        <taxon>Bacteria</taxon>
        <taxon>Pseudomonadati</taxon>
        <taxon>Pseudomonadota</taxon>
        <taxon>Alphaproteobacteria</taxon>
        <taxon>Sphingomonadales</taxon>
        <taxon>Sphingomonadaceae</taxon>
        <taxon>Sphingomonas</taxon>
    </lineage>
</organism>
<dbReference type="Pfam" id="PF14534">
    <property type="entry name" value="DUF4440"/>
    <property type="match status" value="1"/>
</dbReference>
<reference evidence="3 4" key="1">
    <citation type="submission" date="2014-08" db="EMBL/GenBank/DDBJ databases">
        <title>Whole genome shotgun sequence of Sphingomonas paucimobilis NBRC 13935.</title>
        <authorList>
            <person name="Hosoyama A."/>
            <person name="Hashimoto M."/>
            <person name="Hosoyama Y."/>
            <person name="Noguchi M."/>
            <person name="Uohara A."/>
            <person name="Ohji S."/>
            <person name="Katano-Makiyama Y."/>
            <person name="Ichikawa N."/>
            <person name="Kimura A."/>
            <person name="Yamazoe A."/>
            <person name="Fujita N."/>
        </authorList>
    </citation>
    <scope>NUCLEOTIDE SEQUENCE [LARGE SCALE GENOMIC DNA]</scope>
    <source>
        <strain evidence="3 4">NBRC 13935</strain>
    </source>
</reference>
<accession>A0A0C9NF00</accession>
<evidence type="ECO:0000313" key="3">
    <source>
        <dbReference type="EMBL" id="GAN13293.1"/>
    </source>
</evidence>
<comment type="caution">
    <text evidence="3">The sequence shown here is derived from an EMBL/GenBank/DDBJ whole genome shotgun (WGS) entry which is preliminary data.</text>
</comment>
<proteinExistence type="predicted"/>
<evidence type="ECO:0000259" key="2">
    <source>
        <dbReference type="Pfam" id="PF14534"/>
    </source>
</evidence>
<feature type="chain" id="PRO_5002200377" evidence="1">
    <location>
        <begin position="23"/>
        <end position="145"/>
    </location>
</feature>
<sequence length="145" mass="15685">MTSLLMAGLAMTGAGMTPMAQAPEAPLRMLVERFETARTRFDPAALDRTLAPDYEEISPVGDVDTRDKVLGYYAPEAKRPAPPMTNSDIVVHARGPIGIVTARRTISPPNGTSRSLRVRYVARQAHGGWQLVSAQYTPMPPAKAP</sequence>
<dbReference type="SUPFAM" id="SSF54427">
    <property type="entry name" value="NTF2-like"/>
    <property type="match status" value="1"/>
</dbReference>
<name>A0A0C9NF00_SPHPI</name>
<dbReference type="Proteomes" id="UP000032025">
    <property type="component" value="Unassembled WGS sequence"/>
</dbReference>
<feature type="domain" description="DUF4440" evidence="2">
    <location>
        <begin position="28"/>
        <end position="131"/>
    </location>
</feature>
<evidence type="ECO:0000256" key="1">
    <source>
        <dbReference type="SAM" id="SignalP"/>
    </source>
</evidence>
<dbReference type="AlphaFoldDB" id="A0A0C9NF00"/>
<dbReference type="EMBL" id="BBJS01000017">
    <property type="protein sequence ID" value="GAN13293.1"/>
    <property type="molecule type" value="Genomic_DNA"/>
</dbReference>
<dbReference type="RefSeq" id="WP_227876533.1">
    <property type="nucleotide sequence ID" value="NZ_BBJS01000017.1"/>
</dbReference>
<keyword evidence="1" id="KW-0732">Signal</keyword>
<evidence type="ECO:0000313" key="4">
    <source>
        <dbReference type="Proteomes" id="UP000032025"/>
    </source>
</evidence>